<keyword evidence="2" id="KW-1185">Reference proteome</keyword>
<evidence type="ECO:0000313" key="1">
    <source>
        <dbReference type="EMBL" id="MCR8874129.1"/>
    </source>
</evidence>
<proteinExistence type="predicted"/>
<dbReference type="RefSeq" id="WP_258335812.1">
    <property type="nucleotide sequence ID" value="NZ_JANRHJ010000009.1"/>
</dbReference>
<dbReference type="Proteomes" id="UP001204579">
    <property type="component" value="Unassembled WGS sequence"/>
</dbReference>
<dbReference type="EMBL" id="JANRHJ010000009">
    <property type="protein sequence ID" value="MCR8874129.1"/>
    <property type="molecule type" value="Genomic_DNA"/>
</dbReference>
<organism evidence="1 2">
    <name type="scientific">Phocaeicola barnesiae</name>
    <dbReference type="NCBI Taxonomy" id="376804"/>
    <lineage>
        <taxon>Bacteria</taxon>
        <taxon>Pseudomonadati</taxon>
        <taxon>Bacteroidota</taxon>
        <taxon>Bacteroidia</taxon>
        <taxon>Bacteroidales</taxon>
        <taxon>Bacteroidaceae</taxon>
        <taxon>Phocaeicola</taxon>
    </lineage>
</organism>
<accession>A0AAW5N8P9</accession>
<reference evidence="1 2" key="1">
    <citation type="submission" date="2022-08" db="EMBL/GenBank/DDBJ databases">
        <authorList>
            <person name="Zeman M."/>
            <person name="Kubasova T."/>
        </authorList>
    </citation>
    <scope>NUCLEOTIDE SEQUENCE [LARGE SCALE GENOMIC DNA]</scope>
    <source>
        <strain evidence="1 2">ET62</strain>
    </source>
</reference>
<dbReference type="AlphaFoldDB" id="A0AAW5N8P9"/>
<evidence type="ECO:0000313" key="2">
    <source>
        <dbReference type="Proteomes" id="UP001204579"/>
    </source>
</evidence>
<protein>
    <submittedName>
        <fullName evidence="1">Uncharacterized protein</fullName>
    </submittedName>
</protein>
<gene>
    <name evidence="1" type="ORF">NW209_08910</name>
</gene>
<comment type="caution">
    <text evidence="1">The sequence shown here is derived from an EMBL/GenBank/DDBJ whole genome shotgun (WGS) entry which is preliminary data.</text>
</comment>
<sequence>MNKLLIIGLLLFNTMLAYGQVINGNMWNYLPVTSEQIQMYKGDGESLYNDVEFKNGIWTSQLYSIKKENVEKMTIVFCPITKKFGKPILSTEARKGFQVTYHSDGRILHGGGSNLGLDSRIIPGGYTANGADIKLKDNRIYEVIYSYNEKAIYEYNQNGYVKTIRYHSNYGSSFDKMLIFQYNYIPNSNKISSVVAYNGETAKEVGKVNYVYDAQKRLIHLYGNHIDAGKFEKQIKYDIHGNIAFLSFSEHSKMGDYRKQEYIYNNHYDEKGLLCKTEYQYKDESNSNNFSNSYSLNFVSCYKYDIEGNWVEVLTTDEQGVGECVKRLITYK</sequence>
<name>A0AAW5N8P9_9BACT</name>